<name>M5S9H5_9BACT</name>
<keyword evidence="2" id="KW-1185">Reference proteome</keyword>
<protein>
    <submittedName>
        <fullName evidence="1">Uncharacterized protein</fullName>
    </submittedName>
</protein>
<comment type="caution">
    <text evidence="1">The sequence shown here is derived from an EMBL/GenBank/DDBJ whole genome shotgun (WGS) entry which is preliminary data.</text>
</comment>
<evidence type="ECO:0000313" key="2">
    <source>
        <dbReference type="Proteomes" id="UP000011991"/>
    </source>
</evidence>
<reference evidence="1 2" key="1">
    <citation type="journal article" date="2013" name="Mar. Genomics">
        <title>Expression of sulfatases in Rhodopirellula baltica and the diversity of sulfatases in the genus Rhodopirellula.</title>
        <authorList>
            <person name="Wegner C.E."/>
            <person name="Richter-Heitmann T."/>
            <person name="Klindworth A."/>
            <person name="Klockow C."/>
            <person name="Richter M."/>
            <person name="Achstetter T."/>
            <person name="Glockner F.O."/>
            <person name="Harder J."/>
        </authorList>
    </citation>
    <scope>NUCLEOTIDE SEQUENCE [LARGE SCALE GENOMIC DNA]</scope>
    <source>
        <strain evidence="1 2">SM1</strain>
    </source>
</reference>
<proteinExistence type="predicted"/>
<dbReference type="Proteomes" id="UP000011991">
    <property type="component" value="Unassembled WGS sequence"/>
</dbReference>
<dbReference type="PATRIC" id="fig|1265738.3.peg.256"/>
<evidence type="ECO:0000313" key="1">
    <source>
        <dbReference type="EMBL" id="EMI22819.1"/>
    </source>
</evidence>
<sequence>MQSDVLSKIIADCCEWGINPTLNLVHKHLDQVGGATQLCPNVLWDERKSAD</sequence>
<dbReference type="EMBL" id="ANOG01000031">
    <property type="protein sequence ID" value="EMI22819.1"/>
    <property type="molecule type" value="Genomic_DNA"/>
</dbReference>
<organism evidence="1 2">
    <name type="scientific">Rhodopirellula maiorica SM1</name>
    <dbReference type="NCBI Taxonomy" id="1265738"/>
    <lineage>
        <taxon>Bacteria</taxon>
        <taxon>Pseudomonadati</taxon>
        <taxon>Planctomycetota</taxon>
        <taxon>Planctomycetia</taxon>
        <taxon>Pirellulales</taxon>
        <taxon>Pirellulaceae</taxon>
        <taxon>Novipirellula</taxon>
    </lineage>
</organism>
<dbReference type="AlphaFoldDB" id="M5S9H5"/>
<gene>
    <name evidence="1" type="ORF">RMSM_00250</name>
</gene>
<accession>M5S9H5</accession>